<dbReference type="AlphaFoldDB" id="A0A2H0KD42"/>
<sequence>MNKTSNLLLRIALAFAFLYPAYGFWTNPSSWVGYIPSIMKDTGLAQGVLIMLIAGLHLVIALWILSGWKIFIPSLVTAIFLGSIVYFNQNQLDILFRDISLALVALALAFGSRNRF</sequence>
<evidence type="ECO:0000313" key="3">
    <source>
        <dbReference type="Proteomes" id="UP000229342"/>
    </source>
</evidence>
<keyword evidence="1" id="KW-0812">Transmembrane</keyword>
<keyword evidence="1" id="KW-0472">Membrane</keyword>
<comment type="caution">
    <text evidence="2">The sequence shown here is derived from an EMBL/GenBank/DDBJ whole genome shotgun (WGS) entry which is preliminary data.</text>
</comment>
<evidence type="ECO:0000256" key="1">
    <source>
        <dbReference type="SAM" id="Phobius"/>
    </source>
</evidence>
<dbReference type="Proteomes" id="UP000229342">
    <property type="component" value="Unassembled WGS sequence"/>
</dbReference>
<proteinExistence type="predicted"/>
<gene>
    <name evidence="2" type="ORF">COV91_00225</name>
</gene>
<reference evidence="2 3" key="1">
    <citation type="submission" date="2017-09" db="EMBL/GenBank/DDBJ databases">
        <title>Depth-based differentiation of microbial function through sediment-hosted aquifers and enrichment of novel symbionts in the deep terrestrial subsurface.</title>
        <authorList>
            <person name="Probst A.J."/>
            <person name="Ladd B."/>
            <person name="Jarett J.K."/>
            <person name="Geller-Mcgrath D.E."/>
            <person name="Sieber C.M."/>
            <person name="Emerson J.B."/>
            <person name="Anantharaman K."/>
            <person name="Thomas B.C."/>
            <person name="Malmstrom R."/>
            <person name="Stieglmeier M."/>
            <person name="Klingl A."/>
            <person name="Woyke T."/>
            <person name="Ryan C.M."/>
            <person name="Banfield J.F."/>
        </authorList>
    </citation>
    <scope>NUCLEOTIDE SEQUENCE [LARGE SCALE GENOMIC DNA]</scope>
    <source>
        <strain evidence="2">CG11_big_fil_rev_8_21_14_0_20_46_11</strain>
    </source>
</reference>
<feature type="transmembrane region" description="Helical" evidence="1">
    <location>
        <begin position="47"/>
        <end position="65"/>
    </location>
</feature>
<dbReference type="EMBL" id="PCVG01000005">
    <property type="protein sequence ID" value="PIQ69188.1"/>
    <property type="molecule type" value="Genomic_DNA"/>
</dbReference>
<evidence type="ECO:0008006" key="4">
    <source>
        <dbReference type="Google" id="ProtNLM"/>
    </source>
</evidence>
<keyword evidence="1" id="KW-1133">Transmembrane helix</keyword>
<accession>A0A2H0KD42</accession>
<feature type="transmembrane region" description="Helical" evidence="1">
    <location>
        <begin position="70"/>
        <end position="88"/>
    </location>
</feature>
<protein>
    <recommendedName>
        <fullName evidence="4">DoxX family protein</fullName>
    </recommendedName>
</protein>
<organism evidence="2 3">
    <name type="scientific">Candidatus Taylorbacteria bacterium CG11_big_fil_rev_8_21_14_0_20_46_11</name>
    <dbReference type="NCBI Taxonomy" id="1975025"/>
    <lineage>
        <taxon>Bacteria</taxon>
        <taxon>Candidatus Tayloriibacteriota</taxon>
    </lineage>
</organism>
<name>A0A2H0KD42_9BACT</name>
<feature type="transmembrane region" description="Helical" evidence="1">
    <location>
        <begin position="94"/>
        <end position="111"/>
    </location>
</feature>
<evidence type="ECO:0000313" key="2">
    <source>
        <dbReference type="EMBL" id="PIQ69188.1"/>
    </source>
</evidence>